<feature type="transmembrane region" description="Helical" evidence="7">
    <location>
        <begin position="178"/>
        <end position="195"/>
    </location>
</feature>
<keyword evidence="9" id="KW-1185">Reference proteome</keyword>
<keyword evidence="4 7" id="KW-0812">Transmembrane</keyword>
<keyword evidence="6 7" id="KW-0472">Membrane</keyword>
<evidence type="ECO:0000256" key="1">
    <source>
        <dbReference type="ARBA" id="ARBA00004127"/>
    </source>
</evidence>
<evidence type="ECO:0000256" key="5">
    <source>
        <dbReference type="ARBA" id="ARBA00022989"/>
    </source>
</evidence>
<dbReference type="EMBL" id="BAAAPB010000008">
    <property type="protein sequence ID" value="GAA1977744.1"/>
    <property type="molecule type" value="Genomic_DNA"/>
</dbReference>
<accession>A0ABN2RZK4</accession>
<feature type="transmembrane region" description="Helical" evidence="7">
    <location>
        <begin position="389"/>
        <end position="418"/>
    </location>
</feature>
<dbReference type="InterPro" id="IPR045018">
    <property type="entry name" value="Azg-like"/>
</dbReference>
<dbReference type="InterPro" id="IPR006043">
    <property type="entry name" value="NCS2"/>
</dbReference>
<feature type="transmembrane region" description="Helical" evidence="7">
    <location>
        <begin position="12"/>
        <end position="33"/>
    </location>
</feature>
<feature type="transmembrane region" description="Helical" evidence="7">
    <location>
        <begin position="430"/>
        <end position="446"/>
    </location>
</feature>
<dbReference type="PANTHER" id="PTHR43337">
    <property type="entry name" value="XANTHINE/URACIL PERMEASE C887.17-RELATED"/>
    <property type="match status" value="1"/>
</dbReference>
<sequence>MDRFFRISERGSSLGTEVLGGVVTFATMAYILVVNPSILGSLPDSGGTTLDHGQLVTVTALVAGVMTIAMGLFANVPMALAAGLGVNAFVAFTLVAGRGLTWPEAMGVIVIEGIVMLVLVLVGLREAIMNAIPDGLKRAIAGGIGLFIALIGLVEGGVVVHPEDNSTVLRLSPEFGDWNTVVFVVALVIIAVLMARGVPGALLIGIVAATVVGFIVNAVRTGTPVPGAELHGSVAAAPDFGLVGNFSFNVFDVVGFGAALALIVTVLMANFFDAMGTALAIGREANLTDAQGQLPQMRRVLIVESAGAIAGGAASASSNTIFVESTAGAAQGARTGFANVVTGLLFLLAMFFAPLAGVIPAAATGPALVVVGALMISQVAGIDWTDMGIAVPAFLTIVLMPFTYSIANGVGAGMVLYVLIALGRGQWRRIHPLMAIVAAVFVWYFVRGPI</sequence>
<comment type="similarity">
    <text evidence="2">Belongs to the nucleobase:cation symporter-2 (NCS2) (TC 2.A.40) family. Azg-like subfamily.</text>
</comment>
<dbReference type="RefSeq" id="WP_344048658.1">
    <property type="nucleotide sequence ID" value="NZ_BAAAPB010000008.1"/>
</dbReference>
<feature type="transmembrane region" description="Helical" evidence="7">
    <location>
        <begin position="202"/>
        <end position="219"/>
    </location>
</feature>
<dbReference type="Pfam" id="PF00860">
    <property type="entry name" value="Xan_ur_permease"/>
    <property type="match status" value="1"/>
</dbReference>
<feature type="transmembrane region" description="Helical" evidence="7">
    <location>
        <begin position="80"/>
        <end position="99"/>
    </location>
</feature>
<feature type="transmembrane region" description="Helical" evidence="7">
    <location>
        <begin position="105"/>
        <end position="124"/>
    </location>
</feature>
<comment type="caution">
    <text evidence="8">The sequence shown here is derived from an EMBL/GenBank/DDBJ whole genome shotgun (WGS) entry which is preliminary data.</text>
</comment>
<evidence type="ECO:0000256" key="7">
    <source>
        <dbReference type="SAM" id="Phobius"/>
    </source>
</evidence>
<protein>
    <submittedName>
        <fullName evidence="8">NCS2 family permease</fullName>
    </submittedName>
</protein>
<evidence type="ECO:0000256" key="4">
    <source>
        <dbReference type="ARBA" id="ARBA00022692"/>
    </source>
</evidence>
<feature type="transmembrane region" description="Helical" evidence="7">
    <location>
        <begin position="344"/>
        <end position="377"/>
    </location>
</feature>
<name>A0ABN2RZK4_9ACTN</name>
<reference evidence="8 9" key="1">
    <citation type="journal article" date="2019" name="Int. J. Syst. Evol. Microbiol.">
        <title>The Global Catalogue of Microorganisms (GCM) 10K type strain sequencing project: providing services to taxonomists for standard genome sequencing and annotation.</title>
        <authorList>
            <consortium name="The Broad Institute Genomics Platform"/>
            <consortium name="The Broad Institute Genome Sequencing Center for Infectious Disease"/>
            <person name="Wu L."/>
            <person name="Ma J."/>
        </authorList>
    </citation>
    <scope>NUCLEOTIDE SEQUENCE [LARGE SCALE GENOMIC DNA]</scope>
    <source>
        <strain evidence="8 9">JCM 15309</strain>
    </source>
</reference>
<feature type="transmembrane region" description="Helical" evidence="7">
    <location>
        <begin position="136"/>
        <end position="158"/>
    </location>
</feature>
<evidence type="ECO:0000256" key="6">
    <source>
        <dbReference type="ARBA" id="ARBA00023136"/>
    </source>
</evidence>
<dbReference type="Proteomes" id="UP001500571">
    <property type="component" value="Unassembled WGS sequence"/>
</dbReference>
<keyword evidence="5 7" id="KW-1133">Transmembrane helix</keyword>
<proteinExistence type="inferred from homology"/>
<gene>
    <name evidence="8" type="ORF">GCM10009798_43710</name>
</gene>
<evidence type="ECO:0000313" key="8">
    <source>
        <dbReference type="EMBL" id="GAA1977744.1"/>
    </source>
</evidence>
<comment type="subcellular location">
    <subcellularLocation>
        <location evidence="1">Endomembrane system</location>
        <topology evidence="1">Multi-pass membrane protein</topology>
    </subcellularLocation>
</comment>
<evidence type="ECO:0000256" key="2">
    <source>
        <dbReference type="ARBA" id="ARBA00005697"/>
    </source>
</evidence>
<keyword evidence="3" id="KW-0813">Transport</keyword>
<feature type="transmembrane region" description="Helical" evidence="7">
    <location>
        <begin position="53"/>
        <end position="73"/>
    </location>
</feature>
<evidence type="ECO:0000313" key="9">
    <source>
        <dbReference type="Proteomes" id="UP001500571"/>
    </source>
</evidence>
<feature type="transmembrane region" description="Helical" evidence="7">
    <location>
        <begin position="253"/>
        <end position="272"/>
    </location>
</feature>
<evidence type="ECO:0000256" key="3">
    <source>
        <dbReference type="ARBA" id="ARBA00022448"/>
    </source>
</evidence>
<dbReference type="PANTHER" id="PTHR43337:SF1">
    <property type="entry name" value="XANTHINE_URACIL PERMEASE C887.17-RELATED"/>
    <property type="match status" value="1"/>
</dbReference>
<organism evidence="8 9">
    <name type="scientific">Nocardioides panacihumi</name>
    <dbReference type="NCBI Taxonomy" id="400774"/>
    <lineage>
        <taxon>Bacteria</taxon>
        <taxon>Bacillati</taxon>
        <taxon>Actinomycetota</taxon>
        <taxon>Actinomycetes</taxon>
        <taxon>Propionibacteriales</taxon>
        <taxon>Nocardioidaceae</taxon>
        <taxon>Nocardioides</taxon>
    </lineage>
</organism>